<dbReference type="PANTHER" id="PTHR43540:SF10">
    <property type="entry name" value="ISOCHORISMATASE"/>
    <property type="match status" value="1"/>
</dbReference>
<protein>
    <submittedName>
        <fullName evidence="3">Isochorismatase hydrolase</fullName>
    </submittedName>
</protein>
<dbReference type="SUPFAM" id="SSF52499">
    <property type="entry name" value="Isochorismatase-like hydrolases"/>
    <property type="match status" value="1"/>
</dbReference>
<evidence type="ECO:0000313" key="4">
    <source>
        <dbReference type="Proteomes" id="UP000000483"/>
    </source>
</evidence>
<dbReference type="PANTHER" id="PTHR43540">
    <property type="entry name" value="PEROXYUREIDOACRYLATE/UREIDOACRYLATE AMIDOHYDROLASE-RELATED"/>
    <property type="match status" value="1"/>
</dbReference>
<dbReference type="AlphaFoldDB" id="F2ND13"/>
<dbReference type="HOGENOM" id="CLU_068979_8_4_7"/>
<dbReference type="STRING" id="880072.Desac_1747"/>
<dbReference type="InterPro" id="IPR000868">
    <property type="entry name" value="Isochorismatase-like_dom"/>
</dbReference>
<dbReference type="Gene3D" id="3.40.50.850">
    <property type="entry name" value="Isochorismatase-like"/>
    <property type="match status" value="1"/>
</dbReference>
<dbReference type="Proteomes" id="UP000000483">
    <property type="component" value="Chromosome"/>
</dbReference>
<dbReference type="RefSeq" id="WP_013706697.1">
    <property type="nucleotide sequence ID" value="NC_015388.1"/>
</dbReference>
<dbReference type="GO" id="GO:0016787">
    <property type="term" value="F:hydrolase activity"/>
    <property type="evidence" value="ECO:0007669"/>
    <property type="project" value="UniProtKB-KW"/>
</dbReference>
<evidence type="ECO:0000313" key="3">
    <source>
        <dbReference type="EMBL" id="AEB09587.1"/>
    </source>
</evidence>
<dbReference type="CDD" id="cd00431">
    <property type="entry name" value="cysteine_hydrolases"/>
    <property type="match status" value="1"/>
</dbReference>
<name>F2ND13_DESAR</name>
<dbReference type="KEGG" id="dao:Desac_1747"/>
<dbReference type="Pfam" id="PF00857">
    <property type="entry name" value="Isochorismatase"/>
    <property type="match status" value="1"/>
</dbReference>
<keyword evidence="4" id="KW-1185">Reference proteome</keyword>
<dbReference type="eggNOG" id="COG1335">
    <property type="taxonomic scope" value="Bacteria"/>
</dbReference>
<evidence type="ECO:0000256" key="1">
    <source>
        <dbReference type="ARBA" id="ARBA00022801"/>
    </source>
</evidence>
<accession>F2ND13</accession>
<proteinExistence type="predicted"/>
<dbReference type="InterPro" id="IPR036380">
    <property type="entry name" value="Isochorismatase-like_sf"/>
</dbReference>
<gene>
    <name evidence="3" type="ordered locus">Desac_1747</name>
</gene>
<dbReference type="OrthoDB" id="9791276at2"/>
<reference evidence="4" key="2">
    <citation type="submission" date="2011-03" db="EMBL/GenBank/DDBJ databases">
        <title>The complete genome of Desulfobacca acetoxidans DSM 11109.</title>
        <authorList>
            <consortium name="US DOE Joint Genome Institute (JGI-PGF)"/>
            <person name="Lucas S."/>
            <person name="Copeland A."/>
            <person name="Lapidus A."/>
            <person name="Bruce D."/>
            <person name="Goodwin L."/>
            <person name="Pitluck S."/>
            <person name="Peters L."/>
            <person name="Kyrpides N."/>
            <person name="Mavromatis K."/>
            <person name="Ivanova N."/>
            <person name="Ovchinnikova G."/>
            <person name="Teshima H."/>
            <person name="Detter J.C."/>
            <person name="Han C."/>
            <person name="Land M."/>
            <person name="Hauser L."/>
            <person name="Markowitz V."/>
            <person name="Cheng J.-F."/>
            <person name="Hugenholtz P."/>
            <person name="Woyke T."/>
            <person name="Wu D."/>
            <person name="Spring S."/>
            <person name="Schueler E."/>
            <person name="Brambilla E."/>
            <person name="Klenk H.-P."/>
            <person name="Eisen J.A."/>
        </authorList>
    </citation>
    <scope>NUCLEOTIDE SEQUENCE [LARGE SCALE GENOMIC DNA]</scope>
    <source>
        <strain evidence="4">ATCC 700848 / DSM 11109 / ASRB2</strain>
    </source>
</reference>
<dbReference type="EMBL" id="CP002629">
    <property type="protein sequence ID" value="AEB09587.1"/>
    <property type="molecule type" value="Genomic_DNA"/>
</dbReference>
<sequence length="173" mass="19195">MPAQALIIIDMINDFLNPAGSLYVGGTGRAIIPFVAAKMQEMRLQGALIVLLTDAHDPNDPEFSRFPPHAVQNTWGAELIGEIKAVPSDVRVTKKQLSGMLNTDLEKILQRQQINEVHLVGVCTSICIMETARDLDLRGYRVVVYRDGVADFDPGDHEWALKRMARLFGVQVV</sequence>
<feature type="domain" description="Isochorismatase-like" evidence="2">
    <location>
        <begin position="5"/>
        <end position="170"/>
    </location>
</feature>
<dbReference type="InterPro" id="IPR050272">
    <property type="entry name" value="Isochorismatase-like_hydrls"/>
</dbReference>
<keyword evidence="1 3" id="KW-0378">Hydrolase</keyword>
<reference evidence="3 4" key="1">
    <citation type="journal article" date="2011" name="Stand. Genomic Sci.">
        <title>Complete genome sequence of the acetate-degrading sulfate reducer Desulfobacca acetoxidans type strain (ASRB2).</title>
        <authorList>
            <person name="Goker M."/>
            <person name="Teshima H."/>
            <person name="Lapidus A."/>
            <person name="Nolan M."/>
            <person name="Lucas S."/>
            <person name="Hammon N."/>
            <person name="Deshpande S."/>
            <person name="Cheng J.F."/>
            <person name="Tapia R."/>
            <person name="Han C."/>
            <person name="Goodwin L."/>
            <person name="Pitluck S."/>
            <person name="Huntemann M."/>
            <person name="Liolios K."/>
            <person name="Ivanova N."/>
            <person name="Pagani I."/>
            <person name="Mavromatis K."/>
            <person name="Ovchinikova G."/>
            <person name="Pati A."/>
            <person name="Chen A."/>
            <person name="Palaniappan K."/>
            <person name="Land M."/>
            <person name="Hauser L."/>
            <person name="Brambilla E.M."/>
            <person name="Rohde M."/>
            <person name="Spring S."/>
            <person name="Detter J.C."/>
            <person name="Woyke T."/>
            <person name="Bristow J."/>
            <person name="Eisen J.A."/>
            <person name="Markowitz V."/>
            <person name="Hugenholtz P."/>
            <person name="Kyrpides N.C."/>
            <person name="Klenk H.P."/>
        </authorList>
    </citation>
    <scope>NUCLEOTIDE SEQUENCE [LARGE SCALE GENOMIC DNA]</scope>
    <source>
        <strain evidence="4">ATCC 700848 / DSM 11109 / ASRB2</strain>
    </source>
</reference>
<organism evidence="3 4">
    <name type="scientific">Desulfobacca acetoxidans (strain ATCC 700848 / DSM 11109 / ASRB2)</name>
    <dbReference type="NCBI Taxonomy" id="880072"/>
    <lineage>
        <taxon>Bacteria</taxon>
        <taxon>Pseudomonadati</taxon>
        <taxon>Thermodesulfobacteriota</taxon>
        <taxon>Desulfobaccia</taxon>
        <taxon>Desulfobaccales</taxon>
        <taxon>Desulfobaccaceae</taxon>
        <taxon>Desulfobacca</taxon>
    </lineage>
</organism>
<evidence type="ECO:0000259" key="2">
    <source>
        <dbReference type="Pfam" id="PF00857"/>
    </source>
</evidence>